<dbReference type="Pfam" id="PF03221">
    <property type="entry name" value="HTH_Tnp_Tc5"/>
    <property type="match status" value="1"/>
</dbReference>
<dbReference type="AlphaFoldDB" id="A0A1J9R767"/>
<dbReference type="VEuPathDB" id="FungiDB:ACJ73_04300"/>
<dbReference type="InterPro" id="IPR007889">
    <property type="entry name" value="HTH_Psq"/>
</dbReference>
<dbReference type="EMBL" id="LGTZ01000582">
    <property type="protein sequence ID" value="OJD24343.1"/>
    <property type="molecule type" value="Genomic_DNA"/>
</dbReference>
<proteinExistence type="predicted"/>
<dbReference type="PANTHER" id="PTHR47718">
    <property type="entry name" value="OS01G0519700 PROTEIN"/>
    <property type="match status" value="1"/>
</dbReference>
<dbReference type="Pfam" id="PF10551">
    <property type="entry name" value="MULE"/>
    <property type="match status" value="1"/>
</dbReference>
<dbReference type="InterPro" id="IPR018289">
    <property type="entry name" value="MULE_transposase_dom"/>
</dbReference>
<evidence type="ECO:0000259" key="3">
    <source>
        <dbReference type="PROSITE" id="PS51253"/>
    </source>
</evidence>
<dbReference type="Pfam" id="PF05225">
    <property type="entry name" value="HTH_psq"/>
    <property type="match status" value="1"/>
</dbReference>
<keyword evidence="5" id="KW-1185">Reference proteome</keyword>
<evidence type="ECO:0000313" key="5">
    <source>
        <dbReference type="Proteomes" id="UP000242791"/>
    </source>
</evidence>
<dbReference type="STRING" id="1658174.A0A1J9R767"/>
<dbReference type="SUPFAM" id="SSF46689">
    <property type="entry name" value="Homeodomain-like"/>
    <property type="match status" value="1"/>
</dbReference>
<dbReference type="InterPro" id="IPR009057">
    <property type="entry name" value="Homeodomain-like_sf"/>
</dbReference>
<sequence>MGYAIVNYRTTPKESRYLLACDRSGPYKTPHGIAFENRQRVLTSTRKTDFPFRLNAKKGYDEWIITVKDSSHNHPLSLDSRAHPMHRLRSLSEGICYMIRDLVKSAVPPCSIRTVLNKRFQRVPLTARDIYNINAELLRGELKGRTPTQALIDELTSQKDQHIIADWKKDDENRITHLALFRKQSIEYLRDNHDILLLDCTYKTNRYRLPLQSIIFVTKLHTTTNMGFIFMNGEKEFDYRTTTQLLKMSTRQKHQASNQEGKLLLAIQALSQGQISSVRAAAKLYSVPQSTLVHRVSGRTARVNTPSKQRKLSPTEEESLVQWILVMDERGHPPRVGSVREMANILLANRDPSAEAKPPPTVGKSW</sequence>
<dbReference type="Proteomes" id="UP000242791">
    <property type="component" value="Unassembled WGS sequence"/>
</dbReference>
<organism evidence="4 5">
    <name type="scientific">Blastomyces percursus</name>
    <dbReference type="NCBI Taxonomy" id="1658174"/>
    <lineage>
        <taxon>Eukaryota</taxon>
        <taxon>Fungi</taxon>
        <taxon>Dikarya</taxon>
        <taxon>Ascomycota</taxon>
        <taxon>Pezizomycotina</taxon>
        <taxon>Eurotiomycetes</taxon>
        <taxon>Eurotiomycetidae</taxon>
        <taxon>Onygenales</taxon>
        <taxon>Ajellomycetaceae</taxon>
        <taxon>Blastomyces</taxon>
    </lineage>
</organism>
<evidence type="ECO:0000256" key="2">
    <source>
        <dbReference type="ARBA" id="ARBA00023242"/>
    </source>
</evidence>
<gene>
    <name evidence="4" type="ORF">ACJ73_04300</name>
</gene>
<dbReference type="InterPro" id="IPR006600">
    <property type="entry name" value="HTH_CenpB_DNA-bd_dom"/>
</dbReference>
<dbReference type="PANTHER" id="PTHR47718:SF3">
    <property type="entry name" value="PROTEIN FAR1-RELATED SEQUENCE 5-LIKE"/>
    <property type="match status" value="1"/>
</dbReference>
<name>A0A1J9R767_9EURO</name>
<feature type="non-terminal residue" evidence="4">
    <location>
        <position position="366"/>
    </location>
</feature>
<dbReference type="GO" id="GO:0003677">
    <property type="term" value="F:DNA binding"/>
    <property type="evidence" value="ECO:0007669"/>
    <property type="project" value="UniProtKB-KW"/>
</dbReference>
<evidence type="ECO:0000256" key="1">
    <source>
        <dbReference type="ARBA" id="ARBA00023125"/>
    </source>
</evidence>
<feature type="domain" description="HTH CENPB-type" evidence="3">
    <location>
        <begin position="304"/>
        <end position="366"/>
    </location>
</feature>
<keyword evidence="2" id="KW-0539">Nucleus</keyword>
<comment type="caution">
    <text evidence="4">The sequence shown here is derived from an EMBL/GenBank/DDBJ whole genome shotgun (WGS) entry which is preliminary data.</text>
</comment>
<dbReference type="PROSITE" id="PS51253">
    <property type="entry name" value="HTH_CENPB"/>
    <property type="match status" value="1"/>
</dbReference>
<dbReference type="Gene3D" id="1.10.10.60">
    <property type="entry name" value="Homeodomain-like"/>
    <property type="match status" value="1"/>
</dbReference>
<reference evidence="4 5" key="1">
    <citation type="submission" date="2015-08" db="EMBL/GenBank/DDBJ databases">
        <title>Emmonsia species relationships and genome sequence.</title>
        <authorList>
            <person name="Cuomo C.A."/>
            <person name="Schwartz I.S."/>
            <person name="Kenyon C."/>
            <person name="De Hoog G.S."/>
            <person name="Govender N.P."/>
            <person name="Botha A."/>
            <person name="Moreno L."/>
            <person name="De Vries M."/>
            <person name="Munoz J.F."/>
            <person name="Stielow J.B."/>
        </authorList>
    </citation>
    <scope>NUCLEOTIDE SEQUENCE [LARGE SCALE GENOMIC DNA]</scope>
    <source>
        <strain evidence="4 5">EI222</strain>
    </source>
</reference>
<protein>
    <recommendedName>
        <fullName evidence="3">HTH CENPB-type domain-containing protein</fullName>
    </recommendedName>
</protein>
<keyword evidence="1" id="KW-0238">DNA-binding</keyword>
<dbReference type="OrthoDB" id="4367135at2759"/>
<evidence type="ECO:0000313" key="4">
    <source>
        <dbReference type="EMBL" id="OJD24343.1"/>
    </source>
</evidence>
<accession>A0A1J9R767</accession>